<proteinExistence type="predicted"/>
<reference evidence="3" key="1">
    <citation type="submission" date="2023-08" db="EMBL/GenBank/DDBJ databases">
        <title>Reference Genome Resource for the Citrus Pathogen Phytophthora citrophthora.</title>
        <authorList>
            <person name="Moller H."/>
            <person name="Coetzee B."/>
            <person name="Rose L.J."/>
            <person name="Van Niekerk J.M."/>
        </authorList>
    </citation>
    <scope>NUCLEOTIDE SEQUENCE</scope>
    <source>
        <strain evidence="3">STE-U-9442</strain>
    </source>
</reference>
<sequence length="296" mass="30473">MKTIALTTAGAALLTSIPSVLGHGYIVDPAAQWTQGYPSNGYGSTLDNKIFGEVDGGKYGYGPNGSVNIIKEKLATTGGGSLKALISKNQKLYNNEVDPECGLTAFKDSARSKLPASQLEFTGFTHPGPCEVWCDDTKVLFDYNCQAKYPDIPAKIPYDASKCEGANRLTIHWIAVHGDPWQVYTDCVYLEGGSGGAATPSSGGGGAPTVDTGSESSSSETTTAPTSNTSPSTNSSPSTNASPSTNTSPSTNSSPSTSTTSTTTTAPSSTTTESSGETGNEAEAPSAPSTKCARRH</sequence>
<feature type="compositionally biased region" description="Low complexity" evidence="1">
    <location>
        <begin position="208"/>
        <end position="284"/>
    </location>
</feature>
<dbReference type="EMBL" id="JASMQC010000003">
    <property type="protein sequence ID" value="KAK1946634.1"/>
    <property type="molecule type" value="Genomic_DNA"/>
</dbReference>
<dbReference type="AlphaFoldDB" id="A0AAD9GX06"/>
<dbReference type="Proteomes" id="UP001259832">
    <property type="component" value="Unassembled WGS sequence"/>
</dbReference>
<evidence type="ECO:0000313" key="4">
    <source>
        <dbReference type="Proteomes" id="UP001259832"/>
    </source>
</evidence>
<evidence type="ECO:0000256" key="2">
    <source>
        <dbReference type="SAM" id="SignalP"/>
    </source>
</evidence>
<protein>
    <recommendedName>
        <fullName evidence="5">Chitin-binding type-4 domain-containing protein</fullName>
    </recommendedName>
</protein>
<evidence type="ECO:0000313" key="3">
    <source>
        <dbReference type="EMBL" id="KAK1946634.1"/>
    </source>
</evidence>
<evidence type="ECO:0008006" key="5">
    <source>
        <dbReference type="Google" id="ProtNLM"/>
    </source>
</evidence>
<organism evidence="3 4">
    <name type="scientific">Phytophthora citrophthora</name>
    <dbReference type="NCBI Taxonomy" id="4793"/>
    <lineage>
        <taxon>Eukaryota</taxon>
        <taxon>Sar</taxon>
        <taxon>Stramenopiles</taxon>
        <taxon>Oomycota</taxon>
        <taxon>Peronosporomycetes</taxon>
        <taxon>Peronosporales</taxon>
        <taxon>Peronosporaceae</taxon>
        <taxon>Phytophthora</taxon>
    </lineage>
</organism>
<evidence type="ECO:0000256" key="1">
    <source>
        <dbReference type="SAM" id="MobiDB-lite"/>
    </source>
</evidence>
<accession>A0AAD9GX06</accession>
<keyword evidence="4" id="KW-1185">Reference proteome</keyword>
<keyword evidence="2" id="KW-0732">Signal</keyword>
<name>A0AAD9GX06_9STRA</name>
<feature type="region of interest" description="Disordered" evidence="1">
    <location>
        <begin position="196"/>
        <end position="296"/>
    </location>
</feature>
<feature type="signal peptide" evidence="2">
    <location>
        <begin position="1"/>
        <end position="22"/>
    </location>
</feature>
<comment type="caution">
    <text evidence="3">The sequence shown here is derived from an EMBL/GenBank/DDBJ whole genome shotgun (WGS) entry which is preliminary data.</text>
</comment>
<gene>
    <name evidence="3" type="ORF">P3T76_002186</name>
</gene>
<feature type="compositionally biased region" description="Gly residues" evidence="1">
    <location>
        <begin position="196"/>
        <end position="207"/>
    </location>
</feature>
<feature type="chain" id="PRO_5041965821" description="Chitin-binding type-4 domain-containing protein" evidence="2">
    <location>
        <begin position="23"/>
        <end position="296"/>
    </location>
</feature>